<dbReference type="InterPro" id="IPR014735">
    <property type="entry name" value="Transposase_Tn5-like_N"/>
</dbReference>
<organism evidence="2">
    <name type="scientific">marine sediment metagenome</name>
    <dbReference type="NCBI Taxonomy" id="412755"/>
    <lineage>
        <taxon>unclassified sequences</taxon>
        <taxon>metagenomes</taxon>
        <taxon>ecological metagenomes</taxon>
    </lineage>
</organism>
<protein>
    <recommendedName>
        <fullName evidence="1">Transposase Tn5-like N-terminal domain-containing protein</fullName>
    </recommendedName>
</protein>
<dbReference type="Pfam" id="PF14706">
    <property type="entry name" value="Tnp_DNA_bind"/>
    <property type="match status" value="1"/>
</dbReference>
<feature type="domain" description="Transposase Tn5-like N-terminal" evidence="1">
    <location>
        <begin position="4"/>
        <end position="47"/>
    </location>
</feature>
<dbReference type="Gene3D" id="1.10.246.40">
    <property type="entry name" value="Tn5 transposase, domain 1"/>
    <property type="match status" value="1"/>
</dbReference>
<sequence>MNTSNWAKKEFEDIDLCDKRLNGRLVKIAGQLISSTESPINKACGNW</sequence>
<reference evidence="2" key="1">
    <citation type="journal article" date="2015" name="Nature">
        <title>Complex archaea that bridge the gap between prokaryotes and eukaryotes.</title>
        <authorList>
            <person name="Spang A."/>
            <person name="Saw J.H."/>
            <person name="Jorgensen S.L."/>
            <person name="Zaremba-Niedzwiedzka K."/>
            <person name="Martijn J."/>
            <person name="Lind A.E."/>
            <person name="van Eijk R."/>
            <person name="Schleper C."/>
            <person name="Guy L."/>
            <person name="Ettema T.J."/>
        </authorList>
    </citation>
    <scope>NUCLEOTIDE SEQUENCE</scope>
</reference>
<accession>A0A0F9F9R0</accession>
<comment type="caution">
    <text evidence="2">The sequence shown here is derived from an EMBL/GenBank/DDBJ whole genome shotgun (WGS) entry which is preliminary data.</text>
</comment>
<proteinExistence type="predicted"/>
<dbReference type="AlphaFoldDB" id="A0A0F9F9R0"/>
<dbReference type="InterPro" id="IPR038215">
    <property type="entry name" value="TN5-like_N_sf"/>
</dbReference>
<name>A0A0F9F9R0_9ZZZZ</name>
<dbReference type="EMBL" id="LAZR01024410">
    <property type="protein sequence ID" value="KKL75226.1"/>
    <property type="molecule type" value="Genomic_DNA"/>
</dbReference>
<evidence type="ECO:0000259" key="1">
    <source>
        <dbReference type="Pfam" id="PF14706"/>
    </source>
</evidence>
<evidence type="ECO:0000313" key="2">
    <source>
        <dbReference type="EMBL" id="KKL75226.1"/>
    </source>
</evidence>
<feature type="non-terminal residue" evidence="2">
    <location>
        <position position="47"/>
    </location>
</feature>
<gene>
    <name evidence="2" type="ORF">LCGC14_2057030</name>
</gene>